<evidence type="ECO:0000313" key="7">
    <source>
        <dbReference type="EnsemblPlants" id="QL05p018557:mrna"/>
    </source>
</evidence>
<dbReference type="Proteomes" id="UP000594261">
    <property type="component" value="Chromosome 5"/>
</dbReference>
<keyword evidence="4" id="KW-1133">Transmembrane helix</keyword>
<evidence type="ECO:0000256" key="3">
    <source>
        <dbReference type="ARBA" id="ARBA00022729"/>
    </source>
</evidence>
<dbReference type="OMA" id="EEINTHA"/>
<protein>
    <recommendedName>
        <fullName evidence="6">Malectin-like domain-containing protein</fullName>
    </recommendedName>
</protein>
<dbReference type="InterPro" id="IPR024788">
    <property type="entry name" value="Malectin-like_Carb-bd_dom"/>
</dbReference>
<dbReference type="PANTHER" id="PTHR45631">
    <property type="entry name" value="OS07G0107800 PROTEIN-RELATED"/>
    <property type="match status" value="1"/>
</dbReference>
<evidence type="ECO:0000313" key="8">
    <source>
        <dbReference type="Proteomes" id="UP000594261"/>
    </source>
</evidence>
<keyword evidence="5" id="KW-0472">Membrane</keyword>
<feature type="domain" description="Malectin-like" evidence="6">
    <location>
        <begin position="42"/>
        <end position="354"/>
    </location>
</feature>
<evidence type="ECO:0000256" key="4">
    <source>
        <dbReference type="ARBA" id="ARBA00022989"/>
    </source>
</evidence>
<keyword evidence="8" id="KW-1185">Reference proteome</keyword>
<comment type="subcellular location">
    <subcellularLocation>
        <location evidence="1">Membrane</location>
        <topology evidence="1">Single-pass membrane protein</topology>
    </subcellularLocation>
</comment>
<evidence type="ECO:0000256" key="2">
    <source>
        <dbReference type="ARBA" id="ARBA00022692"/>
    </source>
</evidence>
<keyword evidence="3" id="KW-0732">Signal</keyword>
<dbReference type="GO" id="GO:0016020">
    <property type="term" value="C:membrane"/>
    <property type="evidence" value="ECO:0007669"/>
    <property type="project" value="UniProtKB-SubCell"/>
</dbReference>
<dbReference type="Pfam" id="PF12819">
    <property type="entry name" value="Malectin_like"/>
    <property type="match status" value="1"/>
</dbReference>
<dbReference type="PANTHER" id="PTHR45631:SF212">
    <property type="entry name" value="PROTEIN KINASE DOMAIN-CONTAINING PROTEIN"/>
    <property type="match status" value="1"/>
</dbReference>
<reference evidence="7 8" key="1">
    <citation type="journal article" date="2016" name="G3 (Bethesda)">
        <title>First Draft Assembly and Annotation of the Genome of a California Endemic Oak Quercus lobata Nee (Fagaceae).</title>
        <authorList>
            <person name="Sork V.L."/>
            <person name="Fitz-Gibbon S.T."/>
            <person name="Puiu D."/>
            <person name="Crepeau M."/>
            <person name="Gugger P.F."/>
            <person name="Sherman R."/>
            <person name="Stevens K."/>
            <person name="Langley C.H."/>
            <person name="Pellegrini M."/>
            <person name="Salzberg S.L."/>
        </authorList>
    </citation>
    <scope>NUCLEOTIDE SEQUENCE [LARGE SCALE GENOMIC DNA]</scope>
    <source>
        <strain evidence="7 8">cv. SW786</strain>
    </source>
</reference>
<dbReference type="EnsemblPlants" id="QL05p018557:mrna">
    <property type="protein sequence ID" value="QL05p018557:mrna"/>
    <property type="gene ID" value="QL05p018557"/>
</dbReference>
<dbReference type="EMBL" id="LRBV02000005">
    <property type="status" value="NOT_ANNOTATED_CDS"/>
    <property type="molecule type" value="Genomic_DNA"/>
</dbReference>
<proteinExistence type="predicted"/>
<sequence length="416" mass="46539">MSPSLHPFPCCLACSLLSAEDRSNIILGVPRSNHKEQGFISIDCGSTNDYADEDTGISYKSDTGFVDTGTNNVISPEHYSSNTVYGRQLINVRSFPQGKKNCYTLKPEQGKSSNYLIRTFFHYGNYDNKNEVPKFDVYVGVNYWTTVEPTNLSPTYRPSMFYVPTSDIIHVCLINTGSGIPFISALELRPLDKSLYPFDSGVLQNGLRYDMGSTTDKVFVRTLSNWVPTNTSLAIDMQGSNDSYKPPLEVLRTAVQPPSGYHALRFDDNTSVDDSKRYVCFHFAEIAKLTQGMKREFIIDVNGGNYISEPIMLDHLKPLSICLNQIFKGHFSFSINATTGSDLPPILNAFEVYGVISPFYLFKATDSRDVTAVVDIKQTSRISRDDWQGDPCSPNKYSWSGLTCSSDDIPRIISLY</sequence>
<reference evidence="7" key="2">
    <citation type="submission" date="2021-01" db="UniProtKB">
        <authorList>
            <consortium name="EnsemblPlants"/>
        </authorList>
    </citation>
    <scope>IDENTIFICATION</scope>
</reference>
<dbReference type="AlphaFoldDB" id="A0A7N2LMS7"/>
<evidence type="ECO:0000259" key="6">
    <source>
        <dbReference type="Pfam" id="PF12819"/>
    </source>
</evidence>
<name>A0A7N2LMS7_QUELO</name>
<dbReference type="InParanoid" id="A0A7N2LMS7"/>
<accession>A0A7N2LMS7</accession>
<organism evidence="7 8">
    <name type="scientific">Quercus lobata</name>
    <name type="common">Valley oak</name>
    <dbReference type="NCBI Taxonomy" id="97700"/>
    <lineage>
        <taxon>Eukaryota</taxon>
        <taxon>Viridiplantae</taxon>
        <taxon>Streptophyta</taxon>
        <taxon>Embryophyta</taxon>
        <taxon>Tracheophyta</taxon>
        <taxon>Spermatophyta</taxon>
        <taxon>Magnoliopsida</taxon>
        <taxon>eudicotyledons</taxon>
        <taxon>Gunneridae</taxon>
        <taxon>Pentapetalae</taxon>
        <taxon>rosids</taxon>
        <taxon>fabids</taxon>
        <taxon>Fagales</taxon>
        <taxon>Fagaceae</taxon>
        <taxon>Quercus</taxon>
    </lineage>
</organism>
<evidence type="ECO:0000256" key="5">
    <source>
        <dbReference type="ARBA" id="ARBA00023136"/>
    </source>
</evidence>
<evidence type="ECO:0000256" key="1">
    <source>
        <dbReference type="ARBA" id="ARBA00004167"/>
    </source>
</evidence>
<keyword evidence="2" id="KW-0812">Transmembrane</keyword>
<dbReference type="Gramene" id="QL05p018557:mrna">
    <property type="protein sequence ID" value="QL05p018557:mrna"/>
    <property type="gene ID" value="QL05p018557"/>
</dbReference>